<name>A0A9E7QAK9_9CAUD</name>
<dbReference type="GO" id="GO:0003677">
    <property type="term" value="F:DNA binding"/>
    <property type="evidence" value="ECO:0007669"/>
    <property type="project" value="InterPro"/>
</dbReference>
<feature type="domain" description="Lsr2 dimerization" evidence="1">
    <location>
        <begin position="2"/>
        <end position="58"/>
    </location>
</feature>
<dbReference type="EMBL" id="ON970568">
    <property type="protein sequence ID" value="UVK59084.1"/>
    <property type="molecule type" value="Genomic_DNA"/>
</dbReference>
<organism evidence="2 3">
    <name type="scientific">Microbacterium phage Cen1621</name>
    <dbReference type="NCBI Taxonomy" id="2965191"/>
    <lineage>
        <taxon>Viruses</taxon>
        <taxon>Duplodnaviria</taxon>
        <taxon>Heunggongvirae</taxon>
        <taxon>Uroviricota</taxon>
        <taxon>Caudoviricetes</taxon>
        <taxon>Casidaviridae</taxon>
        <taxon>Cenunavirus</taxon>
        <taxon>Cenunavirus Cen1621</taxon>
    </lineage>
</organism>
<dbReference type="Proteomes" id="UP001058660">
    <property type="component" value="Segment"/>
</dbReference>
<keyword evidence="3" id="KW-1185">Reference proteome</keyword>
<protein>
    <submittedName>
        <fullName evidence="2">Lsr2-like DNA bridging protein</fullName>
    </submittedName>
</protein>
<evidence type="ECO:0000259" key="1">
    <source>
        <dbReference type="Pfam" id="PF11774"/>
    </source>
</evidence>
<dbReference type="Pfam" id="PF11774">
    <property type="entry name" value="Lsr2"/>
    <property type="match status" value="1"/>
</dbReference>
<dbReference type="Gene3D" id="3.30.60.230">
    <property type="entry name" value="Lsr2, dimerization domain"/>
    <property type="match status" value="1"/>
</dbReference>
<reference evidence="2" key="1">
    <citation type="submission" date="2022-07" db="EMBL/GenBank/DDBJ databases">
        <authorList>
            <person name="Torres-Arroyo K.M."/>
            <person name="Cardona-Perez A.V."/>
            <person name="Cruz-Vazquez C.O."/>
            <person name="Davila-Rivera B.E."/>
            <person name="Flores-Rivera E.M."/>
            <person name="Morales-Rodriguez J."/>
            <person name="Ramirez-Renta G.M."/>
            <person name="Ramos-Rodriguez C.M."/>
            <person name="Rodriguez-Rivera J.M."/>
            <person name="Toledo-Marrero N."/>
            <person name="Velazquez-Nunez L.D."/>
            <person name="Velez-Alicea A.S."/>
            <person name="Vazquez E."/>
            <person name="Balish M.F."/>
            <person name="Garlena R.A."/>
            <person name="Russell D.A."/>
            <person name="Jacobs-Sera D."/>
            <person name="Hatfull G.F."/>
        </authorList>
    </citation>
    <scope>NUCLEOTIDE SEQUENCE</scope>
</reference>
<dbReference type="InterPro" id="IPR024412">
    <property type="entry name" value="Lsr2_dim_dom"/>
</dbReference>
<dbReference type="InterPro" id="IPR042261">
    <property type="entry name" value="Lsr2-like_dimerization"/>
</dbReference>
<gene>
    <name evidence="2" type="primary">69</name>
    <name evidence="2" type="ORF">SEA_CEN1621_69</name>
</gene>
<evidence type="ECO:0000313" key="2">
    <source>
        <dbReference type="EMBL" id="UVK59084.1"/>
    </source>
</evidence>
<accession>A0A9E7QAK9</accession>
<sequence>MKRQITVSVDDIDGSEGDDVREVTLAVDGVTYELDLSSANRAKLDEALAPWLKAGRRVVRKRRGRAATT</sequence>
<evidence type="ECO:0000313" key="3">
    <source>
        <dbReference type="Proteomes" id="UP001058660"/>
    </source>
</evidence>
<proteinExistence type="predicted"/>